<dbReference type="InterPro" id="IPR035940">
    <property type="entry name" value="CAP_sf"/>
</dbReference>
<keyword evidence="1" id="KW-0732">Signal</keyword>
<gene>
    <name evidence="2" type="ORF">JTE90_009298</name>
</gene>
<reference evidence="2 3" key="1">
    <citation type="journal article" date="2022" name="Nat. Ecol. Evol.">
        <title>A masculinizing supergene underlies an exaggerated male reproductive morph in a spider.</title>
        <authorList>
            <person name="Hendrickx F."/>
            <person name="De Corte Z."/>
            <person name="Sonet G."/>
            <person name="Van Belleghem S.M."/>
            <person name="Kostlbacher S."/>
            <person name="Vangestel C."/>
        </authorList>
    </citation>
    <scope>NUCLEOTIDE SEQUENCE [LARGE SCALE GENOMIC DNA]</scope>
    <source>
        <strain evidence="2">W744_W776</strain>
    </source>
</reference>
<dbReference type="Proteomes" id="UP000827092">
    <property type="component" value="Unassembled WGS sequence"/>
</dbReference>
<feature type="chain" id="PRO_5043383758" description="Cysteine-rich venom protein" evidence="1">
    <location>
        <begin position="19"/>
        <end position="62"/>
    </location>
</feature>
<dbReference type="Gene3D" id="3.40.33.10">
    <property type="entry name" value="CAP"/>
    <property type="match status" value="1"/>
</dbReference>
<dbReference type="SUPFAM" id="SSF55797">
    <property type="entry name" value="PR-1-like"/>
    <property type="match status" value="1"/>
</dbReference>
<comment type="caution">
    <text evidence="2">The sequence shown here is derived from an EMBL/GenBank/DDBJ whole genome shotgun (WGS) entry which is preliminary data.</text>
</comment>
<feature type="signal peptide" evidence="1">
    <location>
        <begin position="1"/>
        <end position="18"/>
    </location>
</feature>
<accession>A0AAV6TMJ3</accession>
<feature type="non-terminal residue" evidence="2">
    <location>
        <position position="62"/>
    </location>
</feature>
<dbReference type="EMBL" id="JAFNEN010002388">
    <property type="protein sequence ID" value="KAG8172781.1"/>
    <property type="molecule type" value="Genomic_DNA"/>
</dbReference>
<proteinExistence type="predicted"/>
<name>A0AAV6TMJ3_9ARAC</name>
<evidence type="ECO:0000313" key="3">
    <source>
        <dbReference type="Proteomes" id="UP000827092"/>
    </source>
</evidence>
<evidence type="ECO:0000256" key="1">
    <source>
        <dbReference type="SAM" id="SignalP"/>
    </source>
</evidence>
<evidence type="ECO:0000313" key="2">
    <source>
        <dbReference type="EMBL" id="KAG8172781.1"/>
    </source>
</evidence>
<protein>
    <recommendedName>
        <fullName evidence="4">Cysteine-rich venom protein</fullName>
    </recommendedName>
</protein>
<evidence type="ECO:0008006" key="4">
    <source>
        <dbReference type="Google" id="ProtNLM"/>
    </source>
</evidence>
<keyword evidence="3" id="KW-1185">Reference proteome</keyword>
<dbReference type="AlphaFoldDB" id="A0AAV6TMJ3"/>
<organism evidence="2 3">
    <name type="scientific">Oedothorax gibbosus</name>
    <dbReference type="NCBI Taxonomy" id="931172"/>
    <lineage>
        <taxon>Eukaryota</taxon>
        <taxon>Metazoa</taxon>
        <taxon>Ecdysozoa</taxon>
        <taxon>Arthropoda</taxon>
        <taxon>Chelicerata</taxon>
        <taxon>Arachnida</taxon>
        <taxon>Araneae</taxon>
        <taxon>Araneomorphae</taxon>
        <taxon>Entelegynae</taxon>
        <taxon>Araneoidea</taxon>
        <taxon>Linyphiidae</taxon>
        <taxon>Erigoninae</taxon>
        <taxon>Oedothorax</taxon>
    </lineage>
</organism>
<sequence>MCCLTVFILTLALSWSSACDVQVQGVNKEAQKMIVKKHNELRSKVARGKQGNLPKASNMLEM</sequence>